<comment type="caution">
    <text evidence="1">The sequence shown here is derived from an EMBL/GenBank/DDBJ whole genome shotgun (WGS) entry which is preliminary data.</text>
</comment>
<accession>A0ABW2CDF7</accession>
<evidence type="ECO:0000313" key="1">
    <source>
        <dbReference type="EMBL" id="MFC6879023.1"/>
    </source>
</evidence>
<proteinExistence type="predicted"/>
<organism evidence="1 2">
    <name type="scientific">Actinomadura yumaensis</name>
    <dbReference type="NCBI Taxonomy" id="111807"/>
    <lineage>
        <taxon>Bacteria</taxon>
        <taxon>Bacillati</taxon>
        <taxon>Actinomycetota</taxon>
        <taxon>Actinomycetes</taxon>
        <taxon>Streptosporangiales</taxon>
        <taxon>Thermomonosporaceae</taxon>
        <taxon>Actinomadura</taxon>
    </lineage>
</organism>
<reference evidence="2" key="1">
    <citation type="journal article" date="2019" name="Int. J. Syst. Evol. Microbiol.">
        <title>The Global Catalogue of Microorganisms (GCM) 10K type strain sequencing project: providing services to taxonomists for standard genome sequencing and annotation.</title>
        <authorList>
            <consortium name="The Broad Institute Genomics Platform"/>
            <consortium name="The Broad Institute Genome Sequencing Center for Infectious Disease"/>
            <person name="Wu L."/>
            <person name="Ma J."/>
        </authorList>
    </citation>
    <scope>NUCLEOTIDE SEQUENCE [LARGE SCALE GENOMIC DNA]</scope>
    <source>
        <strain evidence="2">JCM 3369</strain>
    </source>
</reference>
<evidence type="ECO:0000313" key="2">
    <source>
        <dbReference type="Proteomes" id="UP001596380"/>
    </source>
</evidence>
<keyword evidence="2" id="KW-1185">Reference proteome</keyword>
<gene>
    <name evidence="1" type="ORF">ACFQKB_04515</name>
</gene>
<name>A0ABW2CDF7_9ACTN</name>
<protein>
    <submittedName>
        <fullName evidence="1">Uncharacterized protein</fullName>
    </submittedName>
</protein>
<sequence>MRGVNARWQRIVRSRAFPQGVRRYEAVIGPPEETRERRVGDVSCRVAWWRLSLWPELRFETLLGPDGTVLHEWLVRADGAGPRTVDEMVPWSCVVGDLDAFGPVEHFAGDAPSRWHVRFGADGETYVAHFVWGLLQDVVSG</sequence>
<dbReference type="Proteomes" id="UP001596380">
    <property type="component" value="Unassembled WGS sequence"/>
</dbReference>
<dbReference type="RefSeq" id="WP_241683108.1">
    <property type="nucleotide sequence ID" value="NZ_JBHSXS010000002.1"/>
</dbReference>
<dbReference type="EMBL" id="JBHSXS010000002">
    <property type="protein sequence ID" value="MFC6879023.1"/>
    <property type="molecule type" value="Genomic_DNA"/>
</dbReference>